<feature type="non-terminal residue" evidence="1">
    <location>
        <position position="1"/>
    </location>
</feature>
<gene>
    <name evidence="1" type="ORF">GMARGA_LOCUS26191</name>
</gene>
<evidence type="ECO:0000313" key="1">
    <source>
        <dbReference type="EMBL" id="CAG8815059.1"/>
    </source>
</evidence>
<dbReference type="EMBL" id="CAJVQB010030094">
    <property type="protein sequence ID" value="CAG8815059.1"/>
    <property type="molecule type" value="Genomic_DNA"/>
</dbReference>
<keyword evidence="2" id="KW-1185">Reference proteome</keyword>
<dbReference type="Proteomes" id="UP000789901">
    <property type="component" value="Unassembled WGS sequence"/>
</dbReference>
<sequence>YLVKELQESNSKIPTKNKKTINEEVVVIPQDDSLIAIFQKACDSLN</sequence>
<proteinExistence type="predicted"/>
<protein>
    <submittedName>
        <fullName evidence="1">19575_t:CDS:1</fullName>
    </submittedName>
</protein>
<comment type="caution">
    <text evidence="1">The sequence shown here is derived from an EMBL/GenBank/DDBJ whole genome shotgun (WGS) entry which is preliminary data.</text>
</comment>
<accession>A0ABN7W434</accession>
<organism evidence="1 2">
    <name type="scientific">Gigaspora margarita</name>
    <dbReference type="NCBI Taxonomy" id="4874"/>
    <lineage>
        <taxon>Eukaryota</taxon>
        <taxon>Fungi</taxon>
        <taxon>Fungi incertae sedis</taxon>
        <taxon>Mucoromycota</taxon>
        <taxon>Glomeromycotina</taxon>
        <taxon>Glomeromycetes</taxon>
        <taxon>Diversisporales</taxon>
        <taxon>Gigasporaceae</taxon>
        <taxon>Gigaspora</taxon>
    </lineage>
</organism>
<name>A0ABN7W434_GIGMA</name>
<evidence type="ECO:0000313" key="2">
    <source>
        <dbReference type="Proteomes" id="UP000789901"/>
    </source>
</evidence>
<reference evidence="1 2" key="1">
    <citation type="submission" date="2021-06" db="EMBL/GenBank/DDBJ databases">
        <authorList>
            <person name="Kallberg Y."/>
            <person name="Tangrot J."/>
            <person name="Rosling A."/>
        </authorList>
    </citation>
    <scope>NUCLEOTIDE SEQUENCE [LARGE SCALE GENOMIC DNA]</scope>
    <source>
        <strain evidence="1 2">120-4 pot B 10/14</strain>
    </source>
</reference>